<keyword evidence="1" id="KW-1133">Transmembrane helix</keyword>
<evidence type="ECO:0008006" key="4">
    <source>
        <dbReference type="Google" id="ProtNLM"/>
    </source>
</evidence>
<proteinExistence type="predicted"/>
<sequence length="161" mass="17001">MTTTNTTARESELRPGSVVRLLRRWPWRSSGIAGGVGLALMLLLYAGTPLRGIALASTTNMAAVLFFLVGGVVLAAGAGTGPWLWRLLARPFAVALVPALSCWCAIVLLRTAILTDEPLAETVFQDGFGRAAVVYQAAAFAGLVAGAVRWVSYRLTAVREG</sequence>
<keyword evidence="1" id="KW-0812">Transmembrane</keyword>
<evidence type="ECO:0000256" key="1">
    <source>
        <dbReference type="SAM" id="Phobius"/>
    </source>
</evidence>
<gene>
    <name evidence="2" type="ORF">Dfulv_41825</name>
</gene>
<evidence type="ECO:0000313" key="3">
    <source>
        <dbReference type="Proteomes" id="UP001059617"/>
    </source>
</evidence>
<feature type="transmembrane region" description="Helical" evidence="1">
    <location>
        <begin position="133"/>
        <end position="151"/>
    </location>
</feature>
<reference evidence="2" key="1">
    <citation type="submission" date="2021-04" db="EMBL/GenBank/DDBJ databases">
        <authorList>
            <person name="Hartkoorn R.C."/>
            <person name="Beaudoing E."/>
            <person name="Hot D."/>
        </authorList>
    </citation>
    <scope>NUCLEOTIDE SEQUENCE</scope>
    <source>
        <strain evidence="2">NRRL B-16292</strain>
    </source>
</reference>
<feature type="transmembrane region" description="Helical" evidence="1">
    <location>
        <begin position="92"/>
        <end position="113"/>
    </location>
</feature>
<keyword evidence="1" id="KW-0472">Membrane</keyword>
<dbReference type="Proteomes" id="UP001059617">
    <property type="component" value="Chromosome"/>
</dbReference>
<evidence type="ECO:0000313" key="2">
    <source>
        <dbReference type="EMBL" id="UWP81593.1"/>
    </source>
</evidence>
<accession>A0ABY5VUX0</accession>
<dbReference type="EMBL" id="CP073720">
    <property type="protein sequence ID" value="UWP81593.1"/>
    <property type="molecule type" value="Genomic_DNA"/>
</dbReference>
<feature type="transmembrane region" description="Helical" evidence="1">
    <location>
        <begin position="30"/>
        <end position="48"/>
    </location>
</feature>
<keyword evidence="3" id="KW-1185">Reference proteome</keyword>
<name>A0ABY5VUX0_9ACTN</name>
<organism evidence="2 3">
    <name type="scientific">Dactylosporangium fulvum</name>
    <dbReference type="NCBI Taxonomy" id="53359"/>
    <lineage>
        <taxon>Bacteria</taxon>
        <taxon>Bacillati</taxon>
        <taxon>Actinomycetota</taxon>
        <taxon>Actinomycetes</taxon>
        <taxon>Micromonosporales</taxon>
        <taxon>Micromonosporaceae</taxon>
        <taxon>Dactylosporangium</taxon>
    </lineage>
</organism>
<feature type="transmembrane region" description="Helical" evidence="1">
    <location>
        <begin position="60"/>
        <end position="85"/>
    </location>
</feature>
<protein>
    <recommendedName>
        <fullName evidence="4">Integral membrane protein</fullName>
    </recommendedName>
</protein>
<dbReference type="RefSeq" id="WP_259859360.1">
    <property type="nucleotide sequence ID" value="NZ_BAAAST010000034.1"/>
</dbReference>
<reference evidence="2" key="2">
    <citation type="submission" date="2022-09" db="EMBL/GenBank/DDBJ databases">
        <title>Biosynthetic gene clusters of Dactylosporangioum fulvum.</title>
        <authorList>
            <person name="Caradec T."/>
        </authorList>
    </citation>
    <scope>NUCLEOTIDE SEQUENCE</scope>
    <source>
        <strain evidence="2">NRRL B-16292</strain>
    </source>
</reference>